<feature type="coiled-coil region" evidence="5">
    <location>
        <begin position="835"/>
        <end position="869"/>
    </location>
</feature>
<feature type="domain" description="GTD-binding" evidence="8">
    <location>
        <begin position="545"/>
        <end position="643"/>
    </location>
</feature>
<dbReference type="PANTHER" id="PTHR31448">
    <property type="entry name" value="MYOSIN-BINDING PROTEIN 2"/>
    <property type="match status" value="1"/>
</dbReference>
<evidence type="ECO:0000256" key="1">
    <source>
        <dbReference type="ARBA" id="ARBA00004167"/>
    </source>
</evidence>
<dbReference type="Proteomes" id="UP001140949">
    <property type="component" value="Unassembled WGS sequence"/>
</dbReference>
<dbReference type="CDD" id="cd22249">
    <property type="entry name" value="UDM1_RNF168_RNF169-like"/>
    <property type="match status" value="1"/>
</dbReference>
<name>A0AAX6EAI3_IRIPA</name>
<evidence type="ECO:0000313" key="10">
    <source>
        <dbReference type="Proteomes" id="UP001140949"/>
    </source>
</evidence>
<feature type="compositionally biased region" description="Polar residues" evidence="6">
    <location>
        <begin position="794"/>
        <end position="803"/>
    </location>
</feature>
<sequence length="899" mass="100211">MASTSKVGNHIDSCRISSVLSYAVLEWSLMLLLFLNAAFSYLVTKFARFCKLQTPCLLCSRLDHIFGHENPGFYRDLICEFHKSEISLLSYCHVHQKLANAHEMCEGCLTMFATEKQSNPDMHRSLADEIGSDSDESIGDFNLPNICHGVDVEETPLLKKDPDYDYLVTDNCSCCSVPLRNKLDSVSLLQNKLTKDYVDRNVISFSKFPGPTHHQAGLNTILEESPSSTLIDHSGNRGIDHEFRIEYSEVNGTSDSESEIPFLNNDGGIIVGHEVGDVKEDVMDRGLPPMPDNVVPNRLPATLSDDASLEKSIHAAPITLDSAFPIPEKQLVDIGMSNDVSSMASTVAIEHGLEEINWNKIEVRNNPPAPCQTTSEKILSEAAEAKSLSEDPNVACFSTTSNELASKALSSSEVNLKIIQTTSDLCLSVPTNMDLNDAYKLVTGYKSNLASPSVSEVITGRDSFRVYEDLRILISQMSTARGLESPWNDLSPSPRFQGQGDDIKFSDASSTAVLQNITKRISIDRNESGLESLDGSIVSEIEGESVVDRLKRQLELDRKSLSLLYKELEEERSASAIAANQAMAMITRLQEEKAAMQMEALQYQRMMEEQAEYDQEALQKSNELLAEREKDIQDLEADIESYSKQFGDKSLDVDVRKPFDHSLAVENNHTAALDNKFRFRFSSKFEQAESANLDDPLLGFEDEKAYILDCLKMLEEKLHLFSRFDMEKDVHLNKPCEDDSDKINQQTNGQYSDVGTRSIYLEQTQWSILPQEHSHMAGGVLSKDSSLSREDSNAKTSSSLSSPGTIKSYYKETFISSASNNGSMASRTDVKESNFAALQLDVSHLNERLEALEGDLKFLEHTINSLKNGDSGIQFVQEMASDLRELRRICMARREHSVA</sequence>
<dbReference type="GO" id="GO:0016020">
    <property type="term" value="C:membrane"/>
    <property type="evidence" value="ECO:0007669"/>
    <property type="project" value="UniProtKB-SubCell"/>
</dbReference>
<evidence type="ECO:0000256" key="2">
    <source>
        <dbReference type="ARBA" id="ARBA00022692"/>
    </source>
</evidence>
<comment type="subcellular location">
    <subcellularLocation>
        <location evidence="1">Membrane</location>
        <topology evidence="1">Single-pass membrane protein</topology>
    </subcellularLocation>
</comment>
<evidence type="ECO:0000313" key="9">
    <source>
        <dbReference type="EMBL" id="KAJ6801005.1"/>
    </source>
</evidence>
<keyword evidence="2 7" id="KW-0812">Transmembrane</keyword>
<evidence type="ECO:0000256" key="4">
    <source>
        <dbReference type="ARBA" id="ARBA00023136"/>
    </source>
</evidence>
<dbReference type="PROSITE" id="PS51775">
    <property type="entry name" value="GTD_BINDING"/>
    <property type="match status" value="1"/>
</dbReference>
<evidence type="ECO:0000256" key="7">
    <source>
        <dbReference type="SAM" id="Phobius"/>
    </source>
</evidence>
<dbReference type="PANTHER" id="PTHR31448:SF32">
    <property type="entry name" value="MYOSIN-BINDING PROTEIN 1"/>
    <property type="match status" value="1"/>
</dbReference>
<dbReference type="InterPro" id="IPR039306">
    <property type="entry name" value="MYOB"/>
</dbReference>
<gene>
    <name evidence="9" type="ORF">M6B38_199315</name>
</gene>
<keyword evidence="4 7" id="KW-0472">Membrane</keyword>
<accession>A0AAX6EAI3</accession>
<keyword evidence="5" id="KW-0175">Coiled coil</keyword>
<comment type="caution">
    <text evidence="9">The sequence shown here is derived from an EMBL/GenBank/DDBJ whole genome shotgun (WGS) entry which is preliminary data.</text>
</comment>
<evidence type="ECO:0000259" key="8">
    <source>
        <dbReference type="PROSITE" id="PS51775"/>
    </source>
</evidence>
<reference evidence="9" key="2">
    <citation type="submission" date="2023-04" db="EMBL/GenBank/DDBJ databases">
        <authorList>
            <person name="Bruccoleri R.E."/>
            <person name="Oakeley E.J."/>
            <person name="Faust A.-M."/>
            <person name="Dessus-Babus S."/>
            <person name="Altorfer M."/>
            <person name="Burckhardt D."/>
            <person name="Oertli M."/>
            <person name="Naumann U."/>
            <person name="Petersen F."/>
            <person name="Wong J."/>
        </authorList>
    </citation>
    <scope>NUCLEOTIDE SEQUENCE</scope>
    <source>
        <strain evidence="9">GSM-AAB239-AS_SAM_17_03QT</strain>
        <tissue evidence="9">Leaf</tissue>
    </source>
</reference>
<dbReference type="InterPro" id="IPR007656">
    <property type="entry name" value="GTD-bd"/>
</dbReference>
<evidence type="ECO:0000256" key="3">
    <source>
        <dbReference type="ARBA" id="ARBA00022989"/>
    </source>
</evidence>
<feature type="coiled-coil region" evidence="5">
    <location>
        <begin position="551"/>
        <end position="645"/>
    </location>
</feature>
<dbReference type="AlphaFoldDB" id="A0AAX6EAI3"/>
<keyword evidence="10" id="KW-1185">Reference proteome</keyword>
<dbReference type="EMBL" id="JANAVB010038419">
    <property type="protein sequence ID" value="KAJ6801005.1"/>
    <property type="molecule type" value="Genomic_DNA"/>
</dbReference>
<keyword evidence="3 7" id="KW-1133">Transmembrane helix</keyword>
<feature type="region of interest" description="Disordered" evidence="6">
    <location>
        <begin position="779"/>
        <end position="803"/>
    </location>
</feature>
<evidence type="ECO:0000256" key="5">
    <source>
        <dbReference type="SAM" id="Coils"/>
    </source>
</evidence>
<feature type="transmembrane region" description="Helical" evidence="7">
    <location>
        <begin position="20"/>
        <end position="43"/>
    </location>
</feature>
<protein>
    <submittedName>
        <fullName evidence="9">Myosin-binding protein 1-like</fullName>
    </submittedName>
</protein>
<dbReference type="GO" id="GO:0080115">
    <property type="term" value="F:myosin XI tail binding"/>
    <property type="evidence" value="ECO:0007669"/>
    <property type="project" value="UniProtKB-ARBA"/>
</dbReference>
<dbReference type="Pfam" id="PF04576">
    <property type="entry name" value="Zein-binding"/>
    <property type="match status" value="1"/>
</dbReference>
<reference evidence="9" key="1">
    <citation type="journal article" date="2023" name="GigaByte">
        <title>Genome assembly of the bearded iris, Iris pallida Lam.</title>
        <authorList>
            <person name="Bruccoleri R.E."/>
            <person name="Oakeley E.J."/>
            <person name="Faust A.M.E."/>
            <person name="Altorfer M."/>
            <person name="Dessus-Babus S."/>
            <person name="Burckhardt D."/>
            <person name="Oertli M."/>
            <person name="Naumann U."/>
            <person name="Petersen F."/>
            <person name="Wong J."/>
        </authorList>
    </citation>
    <scope>NUCLEOTIDE SEQUENCE</scope>
    <source>
        <strain evidence="9">GSM-AAB239-AS_SAM_17_03QT</strain>
    </source>
</reference>
<evidence type="ECO:0000256" key="6">
    <source>
        <dbReference type="SAM" id="MobiDB-lite"/>
    </source>
</evidence>
<organism evidence="9 10">
    <name type="scientific">Iris pallida</name>
    <name type="common">Sweet iris</name>
    <dbReference type="NCBI Taxonomy" id="29817"/>
    <lineage>
        <taxon>Eukaryota</taxon>
        <taxon>Viridiplantae</taxon>
        <taxon>Streptophyta</taxon>
        <taxon>Embryophyta</taxon>
        <taxon>Tracheophyta</taxon>
        <taxon>Spermatophyta</taxon>
        <taxon>Magnoliopsida</taxon>
        <taxon>Liliopsida</taxon>
        <taxon>Asparagales</taxon>
        <taxon>Iridaceae</taxon>
        <taxon>Iridoideae</taxon>
        <taxon>Irideae</taxon>
        <taxon>Iris</taxon>
    </lineage>
</organism>
<proteinExistence type="predicted"/>